<dbReference type="SUPFAM" id="SSF53850">
    <property type="entry name" value="Periplasmic binding protein-like II"/>
    <property type="match status" value="1"/>
</dbReference>
<dbReference type="Proteomes" id="UP000032120">
    <property type="component" value="Unassembled WGS sequence"/>
</dbReference>
<dbReference type="InterPro" id="IPR000914">
    <property type="entry name" value="SBP_5_dom"/>
</dbReference>
<accession>A0A0D0HVE2</accession>
<dbReference type="GO" id="GO:0043190">
    <property type="term" value="C:ATP-binding cassette (ABC) transporter complex"/>
    <property type="evidence" value="ECO:0007669"/>
    <property type="project" value="InterPro"/>
</dbReference>
<gene>
    <name evidence="2" type="ORF">SD72_14815</name>
</gene>
<dbReference type="Gene3D" id="3.40.190.10">
    <property type="entry name" value="Periplasmic binding protein-like II"/>
    <property type="match status" value="1"/>
</dbReference>
<dbReference type="GO" id="GO:0042597">
    <property type="term" value="C:periplasmic space"/>
    <property type="evidence" value="ECO:0007669"/>
    <property type="project" value="UniProtKB-ARBA"/>
</dbReference>
<dbReference type="InterPro" id="IPR030678">
    <property type="entry name" value="Peptide/Ni-bd"/>
</dbReference>
<dbReference type="AlphaFoldDB" id="A0A0D0HVE2"/>
<dbReference type="PANTHER" id="PTHR30290:SF83">
    <property type="entry name" value="ABC TRANSPORTER SUBSTRATE-BINDING PROTEIN"/>
    <property type="match status" value="1"/>
</dbReference>
<organism evidence="2 3">
    <name type="scientific">Leucobacter komagatae</name>
    <dbReference type="NCBI Taxonomy" id="55969"/>
    <lineage>
        <taxon>Bacteria</taxon>
        <taxon>Bacillati</taxon>
        <taxon>Actinomycetota</taxon>
        <taxon>Actinomycetes</taxon>
        <taxon>Micrococcales</taxon>
        <taxon>Microbacteriaceae</taxon>
        <taxon>Leucobacter</taxon>
    </lineage>
</organism>
<feature type="non-terminal residue" evidence="2">
    <location>
        <position position="1"/>
    </location>
</feature>
<feature type="domain" description="Solute-binding protein family 5" evidence="1">
    <location>
        <begin position="42"/>
        <end position="418"/>
    </location>
</feature>
<sequence length="496" mass="53302">IITTNGTEPQNPLITYATTEVGGGKILTAMYAGLVSFTASGEIENEVAESIESDDAALWTITIEDGWTFSDGEAITAQTFVDTWTNAAVDPAGAYWFGNIEGTTEEGDTAPTGLTVVDDLTFTVQLKTAEADFPLRLAYTAYMPLPSAAFDDMEAFGENPIGNGPYMLDGEGAWRHEEGVSLVTNPTYDGNRKPVNGGLEFVFYNDLASAYADAQSGNLDILDSVPDTAFGTYQTDFPDRFVNEPAAIFQGFNIPYYIPNFEDGEEGKLRRAAISMSIDRAEITETIFQETRTPATDFTSPVLPGWTDSLAGAEVLDYNPEEAVRLWEQADALAPYEGTFTLAYNADGGHQAWVDAVTNSISNTLGIAAEGLSLPTFAAALDQRSSGTLTGATRSGWQGDFPTQANFLSPLYSTGGSSNYEGYSSAAFDAKLGEAAAASSIEESIDLYHEAQEILLEDLPAIPLWYSNAVGVWGDDLENVVFGWDSVPLHHQITKG</sequence>
<dbReference type="EMBL" id="JXSQ01000032">
    <property type="protein sequence ID" value="KIP51511.1"/>
    <property type="molecule type" value="Genomic_DNA"/>
</dbReference>
<evidence type="ECO:0000259" key="1">
    <source>
        <dbReference type="Pfam" id="PF00496"/>
    </source>
</evidence>
<dbReference type="GO" id="GO:1904680">
    <property type="term" value="F:peptide transmembrane transporter activity"/>
    <property type="evidence" value="ECO:0007669"/>
    <property type="project" value="TreeGrafter"/>
</dbReference>
<evidence type="ECO:0000313" key="3">
    <source>
        <dbReference type="Proteomes" id="UP000032120"/>
    </source>
</evidence>
<dbReference type="PANTHER" id="PTHR30290">
    <property type="entry name" value="PERIPLASMIC BINDING COMPONENT OF ABC TRANSPORTER"/>
    <property type="match status" value="1"/>
</dbReference>
<reference evidence="2 3" key="1">
    <citation type="submission" date="2015-01" db="EMBL/GenBank/DDBJ databases">
        <title>Draft genome sequence of Leucobacter komagatae strain VKM ST2845.</title>
        <authorList>
            <person name="Karlyshev A.V."/>
            <person name="Kudryashova E.B."/>
        </authorList>
    </citation>
    <scope>NUCLEOTIDE SEQUENCE [LARGE SCALE GENOMIC DNA]</scope>
    <source>
        <strain evidence="2 3">VKM ST2845</strain>
    </source>
</reference>
<name>A0A0D0HVE2_9MICO</name>
<proteinExistence type="predicted"/>
<dbReference type="InterPro" id="IPR039424">
    <property type="entry name" value="SBP_5"/>
</dbReference>
<dbReference type="Gene3D" id="3.90.76.10">
    <property type="entry name" value="Dipeptide-binding Protein, Domain 1"/>
    <property type="match status" value="1"/>
</dbReference>
<dbReference type="CDD" id="cd00995">
    <property type="entry name" value="PBP2_NikA_DppA_OppA_like"/>
    <property type="match status" value="1"/>
</dbReference>
<dbReference type="Pfam" id="PF00496">
    <property type="entry name" value="SBP_bac_5"/>
    <property type="match status" value="1"/>
</dbReference>
<dbReference type="OrthoDB" id="9046151at2"/>
<dbReference type="PIRSF" id="PIRSF002741">
    <property type="entry name" value="MppA"/>
    <property type="match status" value="1"/>
</dbReference>
<keyword evidence="3" id="KW-1185">Reference proteome</keyword>
<protein>
    <submittedName>
        <fullName evidence="2">ABC transporter substrate-binding protein</fullName>
    </submittedName>
</protein>
<dbReference type="GO" id="GO:0015833">
    <property type="term" value="P:peptide transport"/>
    <property type="evidence" value="ECO:0007669"/>
    <property type="project" value="TreeGrafter"/>
</dbReference>
<evidence type="ECO:0000313" key="2">
    <source>
        <dbReference type="EMBL" id="KIP51511.1"/>
    </source>
</evidence>
<comment type="caution">
    <text evidence="2">The sequence shown here is derived from an EMBL/GenBank/DDBJ whole genome shotgun (WGS) entry which is preliminary data.</text>
</comment>
<dbReference type="Gene3D" id="3.10.105.10">
    <property type="entry name" value="Dipeptide-binding Protein, Domain 3"/>
    <property type="match status" value="1"/>
</dbReference>
<dbReference type="RefSeq" id="WP_042545247.1">
    <property type="nucleotide sequence ID" value="NZ_JXSQ01000032.1"/>
</dbReference>